<keyword evidence="1" id="KW-0472">Membrane</keyword>
<dbReference type="EMBL" id="AVPE01000006">
    <property type="protein sequence ID" value="KGX92357.1"/>
    <property type="molecule type" value="Genomic_DNA"/>
</dbReference>
<proteinExistence type="predicted"/>
<sequence>MVKNLPLLIAMQMIGCSTLVIASQMNSPQLLKSFLLIASTVLNVWSMIGLILHVGIQNVSNKEL</sequence>
<feature type="transmembrane region" description="Helical" evidence="1">
    <location>
        <begin position="6"/>
        <end position="22"/>
    </location>
</feature>
<evidence type="ECO:0000313" key="3">
    <source>
        <dbReference type="Proteomes" id="UP000030528"/>
    </source>
</evidence>
<comment type="caution">
    <text evidence="2">The sequence shown here is derived from an EMBL/GenBank/DDBJ whole genome shotgun (WGS) entry which is preliminary data.</text>
</comment>
<reference evidence="2 3" key="1">
    <citation type="submission" date="2013-08" db="EMBL/GenBank/DDBJ databases">
        <authorList>
            <person name="Huang J."/>
            <person name="Wang G."/>
        </authorList>
    </citation>
    <scope>NUCLEOTIDE SEQUENCE [LARGE SCALE GENOMIC DNA]</scope>
    <source>
        <strain evidence="2 3">JSM 076056</strain>
    </source>
</reference>
<evidence type="ECO:0000256" key="1">
    <source>
        <dbReference type="SAM" id="Phobius"/>
    </source>
</evidence>
<keyword evidence="1" id="KW-0812">Transmembrane</keyword>
<dbReference type="Proteomes" id="UP000030528">
    <property type="component" value="Unassembled WGS sequence"/>
</dbReference>
<keyword evidence="3" id="KW-1185">Reference proteome</keyword>
<feature type="transmembrane region" description="Helical" evidence="1">
    <location>
        <begin position="34"/>
        <end position="56"/>
    </location>
</feature>
<protein>
    <submittedName>
        <fullName evidence="2">Uncharacterized protein</fullName>
    </submittedName>
</protein>
<evidence type="ECO:0000313" key="2">
    <source>
        <dbReference type="EMBL" id="KGX92357.1"/>
    </source>
</evidence>
<name>A0A0A5I942_9BACI</name>
<organism evidence="2 3">
    <name type="scientific">Pontibacillus halophilus JSM 076056 = DSM 19796</name>
    <dbReference type="NCBI Taxonomy" id="1385510"/>
    <lineage>
        <taxon>Bacteria</taxon>
        <taxon>Bacillati</taxon>
        <taxon>Bacillota</taxon>
        <taxon>Bacilli</taxon>
        <taxon>Bacillales</taxon>
        <taxon>Bacillaceae</taxon>
        <taxon>Pontibacillus</taxon>
    </lineage>
</organism>
<gene>
    <name evidence="2" type="ORF">N781_16520</name>
</gene>
<dbReference type="AlphaFoldDB" id="A0A0A5I942"/>
<accession>A0A0A5I942</accession>
<keyword evidence="1" id="KW-1133">Transmembrane helix</keyword>